<evidence type="ECO:0000256" key="1">
    <source>
        <dbReference type="ARBA" id="ARBA00004556"/>
    </source>
</evidence>
<dbReference type="InterPro" id="IPR011012">
    <property type="entry name" value="Longin-like_dom_sf"/>
</dbReference>
<dbReference type="CDD" id="cd14854">
    <property type="entry name" value="TRAPPC2L"/>
    <property type="match status" value="1"/>
</dbReference>
<sequence>MAVCIGVIAKENYPLYIRCAPNVENEVNFHFTVHTSLDVIEEKVASLGKSTSISTTDLREFYLGQLYPSEDYRIYGYVTNTKVKFVIVVEAANTQLRDNEVRSMFRRLHNAYTDVICNPFHVPGDKIKSKSFDSVASSMIVPERKKENPLVI</sequence>
<evidence type="ECO:0000256" key="3">
    <source>
        <dbReference type="ARBA" id="ARBA00022892"/>
    </source>
</evidence>
<dbReference type="Pfam" id="PF04628">
    <property type="entry name" value="Sedlin_N"/>
    <property type="match status" value="1"/>
</dbReference>
<dbReference type="AlphaFoldDB" id="A0A6F9DW28"/>
<dbReference type="InterPro" id="IPR044760">
    <property type="entry name" value="TRAPPC2L"/>
</dbReference>
<keyword evidence="3" id="KW-0813">Transport</keyword>
<evidence type="ECO:0000313" key="5">
    <source>
        <dbReference type="EMBL" id="CAB3267223.1"/>
    </source>
</evidence>
<comment type="similarity">
    <text evidence="2">Belongs to the TRAPP small subunits family. Sedlin subfamily.</text>
</comment>
<dbReference type="GO" id="GO:0048471">
    <property type="term" value="C:perinuclear region of cytoplasm"/>
    <property type="evidence" value="ECO:0007669"/>
    <property type="project" value="UniProtKB-SubCell"/>
</dbReference>
<dbReference type="SUPFAM" id="SSF64356">
    <property type="entry name" value="SNARE-like"/>
    <property type="match status" value="1"/>
</dbReference>
<accession>A0A6F9DW28</accession>
<evidence type="ECO:0000256" key="2">
    <source>
        <dbReference type="ARBA" id="ARBA00006626"/>
    </source>
</evidence>
<dbReference type="Gene3D" id="3.30.450.70">
    <property type="match status" value="1"/>
</dbReference>
<dbReference type="EMBL" id="LR791361">
    <property type="protein sequence ID" value="CAB3267223.1"/>
    <property type="molecule type" value="mRNA"/>
</dbReference>
<keyword evidence="3" id="KW-0931">ER-Golgi transport</keyword>
<dbReference type="PANTHER" id="PTHR12403">
    <property type="entry name" value="TRAFFICKING PROTEIN PARTICLE COMPLEX SUBUNIT 2"/>
    <property type="match status" value="1"/>
</dbReference>
<comment type="subcellular location">
    <subcellularLocation>
        <location evidence="1">Cytoplasm</location>
        <location evidence="1">Perinuclear region</location>
    </subcellularLocation>
</comment>
<dbReference type="GO" id="GO:0006888">
    <property type="term" value="P:endoplasmic reticulum to Golgi vesicle-mediated transport"/>
    <property type="evidence" value="ECO:0007669"/>
    <property type="project" value="InterPro"/>
</dbReference>
<reference evidence="5" key="1">
    <citation type="submission" date="2020-04" db="EMBL/GenBank/DDBJ databases">
        <authorList>
            <person name="Neveu A P."/>
        </authorList>
    </citation>
    <scope>NUCLEOTIDE SEQUENCE</scope>
    <source>
        <tissue evidence="5">Whole embryo</tissue>
    </source>
</reference>
<proteinExistence type="evidence at transcript level"/>
<organism evidence="5">
    <name type="scientific">Phallusia mammillata</name>
    <dbReference type="NCBI Taxonomy" id="59560"/>
    <lineage>
        <taxon>Eukaryota</taxon>
        <taxon>Metazoa</taxon>
        <taxon>Chordata</taxon>
        <taxon>Tunicata</taxon>
        <taxon>Ascidiacea</taxon>
        <taxon>Phlebobranchia</taxon>
        <taxon>Ascidiidae</taxon>
        <taxon>Phallusia</taxon>
    </lineage>
</organism>
<name>A0A6F9DW28_9ASCI</name>
<gene>
    <name evidence="5" type="primary">Trappc2l-001</name>
</gene>
<dbReference type="InterPro" id="IPR006722">
    <property type="entry name" value="Sedlin"/>
</dbReference>
<evidence type="ECO:0000256" key="4">
    <source>
        <dbReference type="ARBA" id="ARBA00024408"/>
    </source>
</evidence>
<protein>
    <recommendedName>
        <fullName evidence="4">Trafficking protein particle complex subunit 2-like protein</fullName>
    </recommendedName>
</protein>